<dbReference type="InterPro" id="IPR043519">
    <property type="entry name" value="NT_sf"/>
</dbReference>
<comment type="catalytic activity">
    <reaction evidence="7">
        <text>[protein-PII]-uridylyl-L-tyrosine + H2O = [protein-PII]-L-tyrosine + UMP + H(+)</text>
        <dbReference type="Rhea" id="RHEA:48600"/>
        <dbReference type="Rhea" id="RHEA-COMP:12147"/>
        <dbReference type="Rhea" id="RHEA-COMP:12148"/>
        <dbReference type="ChEBI" id="CHEBI:15377"/>
        <dbReference type="ChEBI" id="CHEBI:15378"/>
        <dbReference type="ChEBI" id="CHEBI:46858"/>
        <dbReference type="ChEBI" id="CHEBI:57865"/>
        <dbReference type="ChEBI" id="CHEBI:90602"/>
    </reaction>
</comment>
<dbReference type="InterPro" id="IPR002912">
    <property type="entry name" value="ACT_dom"/>
</dbReference>
<dbReference type="GO" id="GO:0008773">
    <property type="term" value="F:[protein-PII] uridylyltransferase activity"/>
    <property type="evidence" value="ECO:0007669"/>
    <property type="project" value="UniProtKB-UniRule"/>
</dbReference>
<dbReference type="PANTHER" id="PTHR47320">
    <property type="entry name" value="BIFUNCTIONAL URIDYLYLTRANSFERASE/URIDYLYL-REMOVING ENZYME"/>
    <property type="match status" value="1"/>
</dbReference>
<evidence type="ECO:0000259" key="9">
    <source>
        <dbReference type="PROSITE" id="PS51831"/>
    </source>
</evidence>
<dbReference type="SUPFAM" id="SSF81301">
    <property type="entry name" value="Nucleotidyltransferase"/>
    <property type="match status" value="1"/>
</dbReference>
<dbReference type="SUPFAM" id="SSF81593">
    <property type="entry name" value="Nucleotidyltransferase substrate binding subunit/domain"/>
    <property type="match status" value="1"/>
</dbReference>
<evidence type="ECO:0000256" key="1">
    <source>
        <dbReference type="ARBA" id="ARBA00022679"/>
    </source>
</evidence>
<dbReference type="SMART" id="SM00471">
    <property type="entry name" value="HDc"/>
    <property type="match status" value="1"/>
</dbReference>
<dbReference type="NCBIfam" id="NF002837">
    <property type="entry name" value="PRK03059.1"/>
    <property type="match status" value="1"/>
</dbReference>
<evidence type="ECO:0000256" key="2">
    <source>
        <dbReference type="ARBA" id="ARBA00022695"/>
    </source>
</evidence>
<evidence type="ECO:0000256" key="5">
    <source>
        <dbReference type="ARBA" id="ARBA00022842"/>
    </source>
</evidence>
<comment type="caution">
    <text evidence="7">Lacks conserved residue(s) required for the propagation of feature annotation.</text>
</comment>
<name>A0A495BHU9_VOGIN</name>
<dbReference type="InterPro" id="IPR003607">
    <property type="entry name" value="HD/PDEase_dom"/>
</dbReference>
<dbReference type="CDD" id="cd04899">
    <property type="entry name" value="ACT_ACR-UUR-like_2"/>
    <property type="match status" value="1"/>
</dbReference>
<dbReference type="Pfam" id="PF01966">
    <property type="entry name" value="HD"/>
    <property type="match status" value="1"/>
</dbReference>
<dbReference type="Gene3D" id="3.30.70.260">
    <property type="match status" value="1"/>
</dbReference>
<feature type="domain" description="ACT" evidence="8">
    <location>
        <begin position="680"/>
        <end position="760"/>
    </location>
</feature>
<keyword evidence="6 7" id="KW-0511">Multifunctional enzyme</keyword>
<gene>
    <name evidence="7" type="primary">glnD</name>
    <name evidence="10" type="ORF">C8E02_0688</name>
</gene>
<dbReference type="EMBL" id="RBID01000011">
    <property type="protein sequence ID" value="RKQ60929.1"/>
    <property type="molecule type" value="Genomic_DNA"/>
</dbReference>
<dbReference type="PANTHER" id="PTHR47320:SF1">
    <property type="entry name" value="BIFUNCTIONAL URIDYLYLTRANSFERASE_URIDYLYL-REMOVING ENZYME"/>
    <property type="match status" value="1"/>
</dbReference>
<dbReference type="AlphaFoldDB" id="A0A495BHU9"/>
<keyword evidence="5 7" id="KW-0460">Magnesium</keyword>
<dbReference type="SUPFAM" id="SSF109604">
    <property type="entry name" value="HD-domain/PDEase-like"/>
    <property type="match status" value="1"/>
</dbReference>
<comment type="function">
    <text evidence="7">Modifies, by uridylylation and deuridylylation, the PII regulatory proteins (GlnB and homologs), in response to the nitrogen status of the cell that GlnD senses through the glutamine level. Under low glutamine levels, catalyzes the conversion of the PII proteins and UTP to PII-UMP and PPi, while under higher glutamine levels, GlnD hydrolyzes PII-UMP to PII and UMP (deuridylylation). Thus, controls uridylylation state and activity of the PII proteins, and plays an important role in the regulation of nitrogen metabolism.</text>
</comment>
<keyword evidence="4 7" id="KW-0378">Hydrolase</keyword>
<dbReference type="PROSITE" id="PS51831">
    <property type="entry name" value="HD"/>
    <property type="match status" value="1"/>
</dbReference>
<dbReference type="CDD" id="cd05401">
    <property type="entry name" value="NT_GlnE_GlnD_like"/>
    <property type="match status" value="1"/>
</dbReference>
<evidence type="ECO:0000313" key="11">
    <source>
        <dbReference type="Proteomes" id="UP000279384"/>
    </source>
</evidence>
<keyword evidence="2 7" id="KW-0548">Nucleotidyltransferase</keyword>
<dbReference type="CDD" id="cd00077">
    <property type="entry name" value="HDc"/>
    <property type="match status" value="1"/>
</dbReference>
<comment type="similarity">
    <text evidence="7">Belongs to the GlnD family.</text>
</comment>
<evidence type="ECO:0000313" key="10">
    <source>
        <dbReference type="EMBL" id="RKQ60929.1"/>
    </source>
</evidence>
<dbReference type="NCBIfam" id="TIGR01693">
    <property type="entry name" value="UTase_glnD"/>
    <property type="match status" value="1"/>
</dbReference>
<dbReference type="EC" id="3.1.4.-" evidence="7"/>
<dbReference type="Pfam" id="PF01909">
    <property type="entry name" value="NTP_transf_2"/>
    <property type="match status" value="1"/>
</dbReference>
<comment type="cofactor">
    <cofactor evidence="7">
        <name>Mg(2+)</name>
        <dbReference type="ChEBI" id="CHEBI:18420"/>
    </cofactor>
</comment>
<evidence type="ECO:0000256" key="7">
    <source>
        <dbReference type="HAMAP-Rule" id="MF_00277"/>
    </source>
</evidence>
<dbReference type="PIRSF" id="PIRSF006288">
    <property type="entry name" value="PII_uridyltransf"/>
    <property type="match status" value="1"/>
</dbReference>
<evidence type="ECO:0000256" key="4">
    <source>
        <dbReference type="ARBA" id="ARBA00022801"/>
    </source>
</evidence>
<dbReference type="EC" id="2.7.7.59" evidence="7"/>
<dbReference type="InterPro" id="IPR002934">
    <property type="entry name" value="Polymerase_NTP_transf_dom"/>
</dbReference>
<feature type="domain" description="HD" evidence="9">
    <location>
        <begin position="440"/>
        <end position="562"/>
    </location>
</feature>
<reference evidence="10 11" key="1">
    <citation type="submission" date="2018-10" db="EMBL/GenBank/DDBJ databases">
        <title>Genomic Encyclopedia of Type Strains, Phase IV (KMG-IV): sequencing the most valuable type-strain genomes for metagenomic binning, comparative biology and taxonomic classification.</title>
        <authorList>
            <person name="Goeker M."/>
        </authorList>
    </citation>
    <scope>NUCLEOTIDE SEQUENCE [LARGE SCALE GENOMIC DNA]</scope>
    <source>
        <strain evidence="10 11">DSM 3303</strain>
    </source>
</reference>
<dbReference type="Gene3D" id="1.10.3210.10">
    <property type="entry name" value="Hypothetical protein af1432"/>
    <property type="match status" value="1"/>
</dbReference>
<dbReference type="InterPro" id="IPR006674">
    <property type="entry name" value="HD_domain"/>
</dbReference>
<dbReference type="InterPro" id="IPR045865">
    <property type="entry name" value="ACT-like_dom_sf"/>
</dbReference>
<evidence type="ECO:0000256" key="3">
    <source>
        <dbReference type="ARBA" id="ARBA00022737"/>
    </source>
</evidence>
<dbReference type="CDD" id="cd04900">
    <property type="entry name" value="ACT_UUR-like_1"/>
    <property type="match status" value="1"/>
</dbReference>
<proteinExistence type="inferred from homology"/>
<dbReference type="RefSeq" id="WP_120809635.1">
    <property type="nucleotide sequence ID" value="NZ_RBID01000011.1"/>
</dbReference>
<dbReference type="Proteomes" id="UP000279384">
    <property type="component" value="Unassembled WGS sequence"/>
</dbReference>
<dbReference type="Pfam" id="PF08335">
    <property type="entry name" value="GlnD_UR_UTase"/>
    <property type="match status" value="1"/>
</dbReference>
<comment type="catalytic activity">
    <reaction evidence="7">
        <text>[protein-PII]-L-tyrosine + UTP = [protein-PII]-uridylyl-L-tyrosine + diphosphate</text>
        <dbReference type="Rhea" id="RHEA:13673"/>
        <dbReference type="Rhea" id="RHEA-COMP:12147"/>
        <dbReference type="Rhea" id="RHEA-COMP:12148"/>
        <dbReference type="ChEBI" id="CHEBI:33019"/>
        <dbReference type="ChEBI" id="CHEBI:46398"/>
        <dbReference type="ChEBI" id="CHEBI:46858"/>
        <dbReference type="ChEBI" id="CHEBI:90602"/>
        <dbReference type="EC" id="2.7.7.59"/>
    </reaction>
</comment>
<evidence type="ECO:0000256" key="6">
    <source>
        <dbReference type="ARBA" id="ARBA00023268"/>
    </source>
</evidence>
<feature type="region of interest" description="Uridylyltransferase" evidence="7">
    <location>
        <begin position="1"/>
        <end position="322"/>
    </location>
</feature>
<comment type="domain">
    <text evidence="7">Has four distinct domains: an N-terminal nucleotidyltransferase (NT) domain responsible for UTase activity, a central HD domain that encodes UR activity, and two C-terminal ACT domains that seem to have a role in glutamine sensing.</text>
</comment>
<keyword evidence="3" id="KW-0677">Repeat</keyword>
<dbReference type="InterPro" id="IPR010043">
    <property type="entry name" value="UTase/UR"/>
</dbReference>
<accession>A0A495BHU9</accession>
<comment type="activity regulation">
    <text evidence="7">Uridylyltransferase (UTase) activity is inhibited by glutamine, while glutamine activates uridylyl-removing (UR) activity.</text>
</comment>
<comment type="caution">
    <text evidence="10">The sequence shown here is derived from an EMBL/GenBank/DDBJ whole genome shotgun (WGS) entry which is preliminary data.</text>
</comment>
<protein>
    <recommendedName>
        <fullName evidence="7">Bifunctional uridylyltransferase/uridylyl-removing enzyme</fullName>
        <shortName evidence="7">UTase/UR</shortName>
    </recommendedName>
    <alternativeName>
        <fullName evidence="7">Bifunctional [protein-PII] modification enzyme</fullName>
    </alternativeName>
    <alternativeName>
        <fullName evidence="7">Bifunctional nitrogen sensor protein</fullName>
    </alternativeName>
    <domain>
        <recommendedName>
            <fullName evidence="7">[Protein-PII] uridylyltransferase</fullName>
            <shortName evidence="7">PII uridylyltransferase</shortName>
            <shortName evidence="7">UTase</shortName>
            <ecNumber evidence="7">2.7.7.59</ecNumber>
        </recommendedName>
    </domain>
    <domain>
        <recommendedName>
            <fullName evidence="7">[Protein-PII]-UMP uridylyl-removing enzyme</fullName>
            <shortName evidence="7">UR</shortName>
            <ecNumber evidence="7">3.1.4.-</ecNumber>
        </recommendedName>
    </domain>
</protein>
<dbReference type="GO" id="GO:0008081">
    <property type="term" value="F:phosphoric diester hydrolase activity"/>
    <property type="evidence" value="ECO:0007669"/>
    <property type="project" value="UniProtKB-UniRule"/>
</dbReference>
<dbReference type="InterPro" id="IPR013546">
    <property type="entry name" value="PII_UdlTrfase/GS_AdlTrfase"/>
</dbReference>
<dbReference type="GO" id="GO:0006808">
    <property type="term" value="P:regulation of nitrogen utilization"/>
    <property type="evidence" value="ECO:0007669"/>
    <property type="project" value="UniProtKB-UniRule"/>
</dbReference>
<feature type="domain" description="ACT" evidence="8">
    <location>
        <begin position="789"/>
        <end position="857"/>
    </location>
</feature>
<dbReference type="Pfam" id="PF01842">
    <property type="entry name" value="ACT"/>
    <property type="match status" value="1"/>
</dbReference>
<dbReference type="PROSITE" id="PS51671">
    <property type="entry name" value="ACT"/>
    <property type="match status" value="2"/>
</dbReference>
<evidence type="ECO:0000259" key="8">
    <source>
        <dbReference type="PROSITE" id="PS51671"/>
    </source>
</evidence>
<keyword evidence="1 7" id="KW-0808">Transferase</keyword>
<dbReference type="SUPFAM" id="SSF55021">
    <property type="entry name" value="ACT-like"/>
    <property type="match status" value="2"/>
</dbReference>
<dbReference type="HAMAP" id="MF_00277">
    <property type="entry name" value="PII_uridylyl_transf"/>
    <property type="match status" value="1"/>
</dbReference>
<sequence>MTATAQQQLCQRWRKTLQDGRATLAARYTADRNGRAYLQAHSALVDGVIRSAWDVLGLGQRAALVAVGGYGRGQLFPHSDIDLLLLLPSATCDSLSSFVEDFIGAMWDIGLDVGHSVRTINECLQEAAKDITVATTLLENRMLAGNITLFHQLNSAVERNRDPLPFLEGKLLEQQQRHSKHYGLGSNLEPNIKESPGGLRDLHTILWISKAIGVGQTWDSLISNDILTASEARLLKYSERQLERIRIDLHLAAKRREDRLIFDLQNTVATMSGLSDDDARRASEQLMQTFYKASKNVSQLNGILLPNLRARYVCTVPRLTQDLDEHFYSVNCMLGIRDPDIFEKQPSTILSAFLHIQRHGLRGMAPRTLRALWHARRQINERFRRDPHNRALFMQFFKEPVGLTRTLRRMNLYGVLGKYLPAFGKIIGQMQHDLFHVYTVDEHILMVVRNLRRFAVPAFNHEYPLLSRLIDEFERPEVLYIAGLFHDIAKGRGGDHSQLGMADIRQFCEAHGMSAADTALAEWLVAQHLTMSSVAQKQDICDPQVVQEFAANVGDLRHLVALYILTVADIRGTSPKVWNAWKAKLLEDLFQATRRKLQQGGEVDLDLELAERKKAAQAILRLNAIPDGVEQTLWQHVDSIYFLRHEAREIAWHARVLNRSVDTQTPIVRARLSEDKEGIELIVYAADQPDLFVRICAFLGAANYSIADAKIHTTRHGYALDTFHVFLPEHHDGDYRDLINFIEFELAANLQRQEPIRMPPPGRLSRHLKHFPIQPQVLIRADDKQRHYVLSIVSGDRPGLLAKIAKVLSDYHVNVDAAKIMTLGGRVEDSFLLSLPSSHDDKLLLALENDLINALRI</sequence>
<organism evidence="10 11">
    <name type="scientific">Vogesella indigofera</name>
    <name type="common">Pseudomonas indigofera</name>
    <dbReference type="NCBI Taxonomy" id="45465"/>
    <lineage>
        <taxon>Bacteria</taxon>
        <taxon>Pseudomonadati</taxon>
        <taxon>Pseudomonadota</taxon>
        <taxon>Betaproteobacteria</taxon>
        <taxon>Neisseriales</taxon>
        <taxon>Chromobacteriaceae</taxon>
        <taxon>Vogesella</taxon>
    </lineage>
</organism>